<sequence length="88" mass="10293">VYDQKVFISLKKIWQIMDYICGKRLAPVLKELIVKLEQHKEITIGRKIKEKPLRISPATIDRLLAKERKNQQIKGRSNTTSHLLRNTA</sequence>
<evidence type="ECO:0000313" key="1">
    <source>
        <dbReference type="EMBL" id="GFP22065.1"/>
    </source>
</evidence>
<comment type="caution">
    <text evidence="1">The sequence shown here is derived from an EMBL/GenBank/DDBJ whole genome shotgun (WGS) entry which is preliminary data.</text>
</comment>
<gene>
    <name evidence="1" type="ORF">HKBW3S06_01292</name>
</gene>
<protein>
    <submittedName>
        <fullName evidence="1">Uncharacterized protein</fullName>
    </submittedName>
</protein>
<dbReference type="EMBL" id="BLRV01000197">
    <property type="protein sequence ID" value="GFP22065.1"/>
    <property type="molecule type" value="Genomic_DNA"/>
</dbReference>
<accession>A0A6V8NP53</accession>
<feature type="non-terminal residue" evidence="1">
    <location>
        <position position="1"/>
    </location>
</feature>
<reference evidence="1 2" key="1">
    <citation type="journal article" date="2020" name="Front. Microbiol.">
        <title>Single-cell genomics of novel Actinobacteria with the Wood-Ljungdahl pathway discovered in a serpentinizing system.</title>
        <authorList>
            <person name="Merino N."/>
            <person name="Kawai M."/>
            <person name="Boyd E.S."/>
            <person name="Colman D.R."/>
            <person name="McGlynn S.E."/>
            <person name="Nealson K.H."/>
            <person name="Kurokawa K."/>
            <person name="Hongoh Y."/>
        </authorList>
    </citation>
    <scope>NUCLEOTIDE SEQUENCE [LARGE SCALE GENOMIC DNA]</scope>
    <source>
        <strain evidence="1 2">S06</strain>
    </source>
</reference>
<dbReference type="Proteomes" id="UP000580051">
    <property type="component" value="Unassembled WGS sequence"/>
</dbReference>
<organism evidence="1 2">
    <name type="scientific">Candidatus Hakubella thermalkaliphila</name>
    <dbReference type="NCBI Taxonomy" id="2754717"/>
    <lineage>
        <taxon>Bacteria</taxon>
        <taxon>Bacillati</taxon>
        <taxon>Actinomycetota</taxon>
        <taxon>Actinomycetota incertae sedis</taxon>
        <taxon>Candidatus Hakubellales</taxon>
        <taxon>Candidatus Hakubellaceae</taxon>
        <taxon>Candidatus Hakubella</taxon>
    </lineage>
</organism>
<name>A0A6V8NP53_9ACTN</name>
<dbReference type="AlphaFoldDB" id="A0A6V8NP53"/>
<proteinExistence type="predicted"/>
<evidence type="ECO:0000313" key="2">
    <source>
        <dbReference type="Proteomes" id="UP000580051"/>
    </source>
</evidence>